<accession>A0A212C7W1</accession>
<keyword evidence="2" id="KW-1185">Reference proteome</keyword>
<comment type="caution">
    <text evidence="1">The sequence shown here is derived from an EMBL/GenBank/DDBJ whole genome shotgun (WGS) entry which is preliminary data.</text>
</comment>
<dbReference type="EMBL" id="MKHE01000026">
    <property type="protein sequence ID" value="OWK02087.1"/>
    <property type="molecule type" value="Genomic_DNA"/>
</dbReference>
<evidence type="ECO:0000313" key="2">
    <source>
        <dbReference type="Proteomes" id="UP000242450"/>
    </source>
</evidence>
<dbReference type="AlphaFoldDB" id="A0A212C7W1"/>
<name>A0A212C7W1_CEREH</name>
<organism evidence="1 2">
    <name type="scientific">Cervus elaphus hippelaphus</name>
    <name type="common">European red deer</name>
    <dbReference type="NCBI Taxonomy" id="46360"/>
    <lineage>
        <taxon>Eukaryota</taxon>
        <taxon>Metazoa</taxon>
        <taxon>Chordata</taxon>
        <taxon>Craniata</taxon>
        <taxon>Vertebrata</taxon>
        <taxon>Euteleostomi</taxon>
        <taxon>Mammalia</taxon>
        <taxon>Eutheria</taxon>
        <taxon>Laurasiatheria</taxon>
        <taxon>Artiodactyla</taxon>
        <taxon>Ruminantia</taxon>
        <taxon>Pecora</taxon>
        <taxon>Cervidae</taxon>
        <taxon>Cervinae</taxon>
        <taxon>Cervus</taxon>
    </lineage>
</organism>
<dbReference type="OrthoDB" id="10047268at2759"/>
<proteinExistence type="predicted"/>
<dbReference type="Proteomes" id="UP000242450">
    <property type="component" value="Chromosome 26"/>
</dbReference>
<evidence type="ECO:0000313" key="1">
    <source>
        <dbReference type="EMBL" id="OWK02087.1"/>
    </source>
</evidence>
<reference evidence="1 2" key="1">
    <citation type="journal article" date="2018" name="Mol. Genet. Genomics">
        <title>The red deer Cervus elaphus genome CerEla1.0: sequencing, annotating, genes, and chromosomes.</title>
        <authorList>
            <person name="Bana N.A."/>
            <person name="Nyiri A."/>
            <person name="Nagy J."/>
            <person name="Frank K."/>
            <person name="Nagy T."/>
            <person name="Steger V."/>
            <person name="Schiller M."/>
            <person name="Lakatos P."/>
            <person name="Sugar L."/>
            <person name="Horn P."/>
            <person name="Barta E."/>
            <person name="Orosz L."/>
        </authorList>
    </citation>
    <scope>NUCLEOTIDE SEQUENCE [LARGE SCALE GENOMIC DNA]</scope>
    <source>
        <strain evidence="1">Hungarian</strain>
    </source>
</reference>
<gene>
    <name evidence="1" type="ORF">Celaphus_00019068</name>
</gene>
<sequence>MMSREQSEDETEESVKFKRLHKLVNSTRRVRKKLIRVEEMKKPSTEGNKANSALLIPKQVIWGPSQQKI</sequence>
<protein>
    <submittedName>
        <fullName evidence="1">Uncharacterized protein</fullName>
    </submittedName>
</protein>